<dbReference type="GO" id="GO:0043565">
    <property type="term" value="F:sequence-specific DNA binding"/>
    <property type="evidence" value="ECO:0007669"/>
    <property type="project" value="TreeGrafter"/>
</dbReference>
<proteinExistence type="inferred from homology"/>
<dbReference type="Gene3D" id="1.10.10.10">
    <property type="entry name" value="Winged helix-like DNA-binding domain superfamily/Winged helix DNA-binding domain"/>
    <property type="match status" value="1"/>
</dbReference>
<dbReference type="PROSITE" id="PS50931">
    <property type="entry name" value="HTH_LYSR"/>
    <property type="match status" value="1"/>
</dbReference>
<reference evidence="6" key="1">
    <citation type="submission" date="2016-03" db="EMBL/GenBank/DDBJ databases">
        <title>Co-evolution between Pasteurellaceae and their hosts.</title>
        <authorList>
            <person name="Hansen M.J."/>
            <person name="Bojesen A.M."/>
            <person name="Planet P."/>
        </authorList>
    </citation>
    <scope>NUCLEOTIDE SEQUENCE</scope>
    <source>
        <strain evidence="6">146/S8/89</strain>
    </source>
</reference>
<sequence>MDQLTAMRVFVRIVQTESFAKTADQLQMPRSTVSKLMADLENHLHCKLLTRTTRQLSLTAEGQSYYQHAQRLIADIDHADNLIRGQQCQISGLLRVDVPALFAHQSLIPQLPDFAEKYPAIQLNLGIGDRLTDLIGEGVDCVIRAGKLQDLGLIARPLCQLPFVTCASKAYLAKYGIPQNLQALEKHRIVGYFSQQTGKNKALIFEQNGETIEYKTQHYCANEGNGLIAMLQAGLGIGQVFRPYVQAQLDSGELIEVLPDWQHPDLTFYLVYPPNKHQNLRLTAFVEWLMATYRKARE</sequence>
<keyword evidence="2" id="KW-0805">Transcription regulation</keyword>
<organism evidence="6 7">
    <name type="scientific">Volucribacter amazonae</name>
    <dbReference type="NCBI Taxonomy" id="256731"/>
    <lineage>
        <taxon>Bacteria</taxon>
        <taxon>Pseudomonadati</taxon>
        <taxon>Pseudomonadota</taxon>
        <taxon>Gammaproteobacteria</taxon>
        <taxon>Pasteurellales</taxon>
        <taxon>Pasteurellaceae</taxon>
        <taxon>Volucribacter</taxon>
    </lineage>
</organism>
<dbReference type="InterPro" id="IPR000847">
    <property type="entry name" value="LysR_HTH_N"/>
</dbReference>
<evidence type="ECO:0000256" key="4">
    <source>
        <dbReference type="ARBA" id="ARBA00023163"/>
    </source>
</evidence>
<dbReference type="InterPro" id="IPR036390">
    <property type="entry name" value="WH_DNA-bd_sf"/>
</dbReference>
<dbReference type="AlphaFoldDB" id="A0A9X4PDN5"/>
<evidence type="ECO:0000256" key="1">
    <source>
        <dbReference type="ARBA" id="ARBA00009437"/>
    </source>
</evidence>
<dbReference type="CDD" id="cd08472">
    <property type="entry name" value="PBP2_CrgA_like_3"/>
    <property type="match status" value="1"/>
</dbReference>
<keyword evidence="3" id="KW-0238">DNA-binding</keyword>
<dbReference type="EMBL" id="LWID01000001">
    <property type="protein sequence ID" value="MDG6895339.1"/>
    <property type="molecule type" value="Genomic_DNA"/>
</dbReference>
<keyword evidence="4" id="KW-0804">Transcription</keyword>
<accession>A0A9X4PDN5</accession>
<keyword evidence="7" id="KW-1185">Reference proteome</keyword>
<evidence type="ECO:0000259" key="5">
    <source>
        <dbReference type="PROSITE" id="PS50931"/>
    </source>
</evidence>
<evidence type="ECO:0000313" key="7">
    <source>
        <dbReference type="Proteomes" id="UP001155500"/>
    </source>
</evidence>
<dbReference type="GO" id="GO:0003700">
    <property type="term" value="F:DNA-binding transcription factor activity"/>
    <property type="evidence" value="ECO:0007669"/>
    <property type="project" value="InterPro"/>
</dbReference>
<dbReference type="FunFam" id="1.10.10.10:FF:000001">
    <property type="entry name" value="LysR family transcriptional regulator"/>
    <property type="match status" value="1"/>
</dbReference>
<dbReference type="SUPFAM" id="SSF46785">
    <property type="entry name" value="Winged helix' DNA-binding domain"/>
    <property type="match status" value="1"/>
</dbReference>
<dbReference type="InterPro" id="IPR036388">
    <property type="entry name" value="WH-like_DNA-bd_sf"/>
</dbReference>
<dbReference type="GO" id="GO:0006351">
    <property type="term" value="P:DNA-templated transcription"/>
    <property type="evidence" value="ECO:0007669"/>
    <property type="project" value="TreeGrafter"/>
</dbReference>
<dbReference type="InterPro" id="IPR058163">
    <property type="entry name" value="LysR-type_TF_proteobact-type"/>
</dbReference>
<dbReference type="SUPFAM" id="SSF53850">
    <property type="entry name" value="Periplasmic binding protein-like II"/>
    <property type="match status" value="1"/>
</dbReference>
<name>A0A9X4PDN5_9PAST</name>
<dbReference type="RefSeq" id="WP_279572751.1">
    <property type="nucleotide sequence ID" value="NZ_LWID01000001.1"/>
</dbReference>
<dbReference type="Gene3D" id="3.40.190.290">
    <property type="match status" value="1"/>
</dbReference>
<evidence type="ECO:0000256" key="3">
    <source>
        <dbReference type="ARBA" id="ARBA00023125"/>
    </source>
</evidence>
<evidence type="ECO:0000313" key="6">
    <source>
        <dbReference type="EMBL" id="MDG6895339.1"/>
    </source>
</evidence>
<comment type="caution">
    <text evidence="6">The sequence shown here is derived from an EMBL/GenBank/DDBJ whole genome shotgun (WGS) entry which is preliminary data.</text>
</comment>
<dbReference type="PANTHER" id="PTHR30537:SF72">
    <property type="entry name" value="LYSR FAMILY TRANSCRIPTIONAL REGULATOR"/>
    <property type="match status" value="1"/>
</dbReference>
<dbReference type="Pfam" id="PF00126">
    <property type="entry name" value="HTH_1"/>
    <property type="match status" value="1"/>
</dbReference>
<feature type="domain" description="HTH lysR-type" evidence="5">
    <location>
        <begin position="1"/>
        <end position="59"/>
    </location>
</feature>
<protein>
    <submittedName>
        <fullName evidence="6">LysR family transcriptional regulator</fullName>
    </submittedName>
</protein>
<dbReference type="InterPro" id="IPR005119">
    <property type="entry name" value="LysR_subst-bd"/>
</dbReference>
<evidence type="ECO:0000256" key="2">
    <source>
        <dbReference type="ARBA" id="ARBA00023015"/>
    </source>
</evidence>
<dbReference type="PANTHER" id="PTHR30537">
    <property type="entry name" value="HTH-TYPE TRANSCRIPTIONAL REGULATOR"/>
    <property type="match status" value="1"/>
</dbReference>
<gene>
    <name evidence="6" type="ORF">A6A20_06825</name>
</gene>
<dbReference type="Proteomes" id="UP001155500">
    <property type="component" value="Unassembled WGS sequence"/>
</dbReference>
<comment type="similarity">
    <text evidence="1">Belongs to the LysR transcriptional regulatory family.</text>
</comment>
<dbReference type="Pfam" id="PF03466">
    <property type="entry name" value="LysR_substrate"/>
    <property type="match status" value="1"/>
</dbReference>